<dbReference type="Proteomes" id="UP000241771">
    <property type="component" value="Unassembled WGS sequence"/>
</dbReference>
<dbReference type="Pfam" id="PF03550">
    <property type="entry name" value="LolB"/>
    <property type="match status" value="1"/>
</dbReference>
<gene>
    <name evidence="13 15" type="primary">lolB</name>
    <name evidence="15" type="ORF">C9I98_22315</name>
</gene>
<comment type="subcellular location">
    <subcellularLocation>
        <location evidence="1">Cell outer membrane</location>
        <topology evidence="1">Lipid-anchor</topology>
    </subcellularLocation>
</comment>
<evidence type="ECO:0000256" key="3">
    <source>
        <dbReference type="ARBA" id="ARBA00011245"/>
    </source>
</evidence>
<evidence type="ECO:0000256" key="12">
    <source>
        <dbReference type="ARBA" id="ARBA00023288"/>
    </source>
</evidence>
<evidence type="ECO:0000256" key="10">
    <source>
        <dbReference type="ARBA" id="ARBA00023186"/>
    </source>
</evidence>
<dbReference type="InterPro" id="IPR029046">
    <property type="entry name" value="LolA/LolB/LppX"/>
</dbReference>
<evidence type="ECO:0000256" key="5">
    <source>
        <dbReference type="ARBA" id="ARBA00022448"/>
    </source>
</evidence>
<dbReference type="InterPro" id="IPR004565">
    <property type="entry name" value="OM_lipoprot_LolB"/>
</dbReference>
<dbReference type="Gene3D" id="2.50.20.10">
    <property type="entry name" value="Lipoprotein localisation LolA/LolB/LppX"/>
    <property type="match status" value="1"/>
</dbReference>
<feature type="signal peptide" evidence="14">
    <location>
        <begin position="1"/>
        <end position="34"/>
    </location>
</feature>
<dbReference type="GO" id="GO:0044874">
    <property type="term" value="P:lipoprotein localization to outer membrane"/>
    <property type="evidence" value="ECO:0007669"/>
    <property type="project" value="UniProtKB-UniRule"/>
</dbReference>
<comment type="similarity">
    <text evidence="2 13">Belongs to the LolB family.</text>
</comment>
<keyword evidence="10 13" id="KW-0143">Chaperone</keyword>
<comment type="function">
    <text evidence="13">Plays a critical role in the incorporation of lipoproteins in the outer membrane after they are released by the LolA protein.</text>
</comment>
<keyword evidence="7 13" id="KW-0653">Protein transport</keyword>
<accession>A0A2T3NGP0</accession>
<evidence type="ECO:0000256" key="13">
    <source>
        <dbReference type="HAMAP-Rule" id="MF_00233"/>
    </source>
</evidence>
<dbReference type="GO" id="GO:0015031">
    <property type="term" value="P:protein transport"/>
    <property type="evidence" value="ECO:0007669"/>
    <property type="project" value="UniProtKB-KW"/>
</dbReference>
<keyword evidence="5 13" id="KW-0813">Transport</keyword>
<protein>
    <recommendedName>
        <fullName evidence="4 13">Outer-membrane lipoprotein LolB</fullName>
    </recommendedName>
</protein>
<evidence type="ECO:0000256" key="2">
    <source>
        <dbReference type="ARBA" id="ARBA00009696"/>
    </source>
</evidence>
<dbReference type="CDD" id="cd16326">
    <property type="entry name" value="LolB"/>
    <property type="match status" value="1"/>
</dbReference>
<dbReference type="AlphaFoldDB" id="A0A2T3NGP0"/>
<feature type="chain" id="PRO_5015486179" description="Outer-membrane lipoprotein LolB" evidence="14">
    <location>
        <begin position="35"/>
        <end position="209"/>
    </location>
</feature>
<organism evidence="15 16">
    <name type="scientific">Photobacterium sanctipauli</name>
    <dbReference type="NCBI Taxonomy" id="1342794"/>
    <lineage>
        <taxon>Bacteria</taxon>
        <taxon>Pseudomonadati</taxon>
        <taxon>Pseudomonadota</taxon>
        <taxon>Gammaproteobacteria</taxon>
        <taxon>Vibrionales</taxon>
        <taxon>Vibrionaceae</taxon>
        <taxon>Photobacterium</taxon>
    </lineage>
</organism>
<name>A0A2T3NGP0_9GAMM</name>
<evidence type="ECO:0000256" key="7">
    <source>
        <dbReference type="ARBA" id="ARBA00022927"/>
    </source>
</evidence>
<dbReference type="NCBIfam" id="TIGR00548">
    <property type="entry name" value="lolB"/>
    <property type="match status" value="1"/>
</dbReference>
<proteinExistence type="inferred from homology"/>
<keyword evidence="12 15" id="KW-0449">Lipoprotein</keyword>
<evidence type="ECO:0000256" key="14">
    <source>
        <dbReference type="SAM" id="SignalP"/>
    </source>
</evidence>
<keyword evidence="6 14" id="KW-0732">Signal</keyword>
<dbReference type="RefSeq" id="WP_051902071.1">
    <property type="nucleotide sequence ID" value="NZ_JGVO01000249.1"/>
</dbReference>
<evidence type="ECO:0000313" key="16">
    <source>
        <dbReference type="Proteomes" id="UP000241771"/>
    </source>
</evidence>
<reference evidence="15 16" key="1">
    <citation type="submission" date="2018-01" db="EMBL/GenBank/DDBJ databases">
        <title>Whole genome sequencing of Histamine producing bacteria.</title>
        <authorList>
            <person name="Butler K."/>
        </authorList>
    </citation>
    <scope>NUCLEOTIDE SEQUENCE [LARGE SCALE GENOMIC DNA]</scope>
    <source>
        <strain evidence="15 16">DSM 100436</strain>
    </source>
</reference>
<keyword evidence="9" id="KW-0564">Palmitate</keyword>
<dbReference type="GO" id="GO:0009279">
    <property type="term" value="C:cell outer membrane"/>
    <property type="evidence" value="ECO:0007669"/>
    <property type="project" value="UniProtKB-SubCell"/>
</dbReference>
<comment type="caution">
    <text evidence="15">The sequence shown here is derived from an EMBL/GenBank/DDBJ whole genome shotgun (WGS) entry which is preliminary data.</text>
</comment>
<keyword evidence="16" id="KW-1185">Reference proteome</keyword>
<evidence type="ECO:0000256" key="11">
    <source>
        <dbReference type="ARBA" id="ARBA00023237"/>
    </source>
</evidence>
<evidence type="ECO:0000256" key="8">
    <source>
        <dbReference type="ARBA" id="ARBA00023136"/>
    </source>
</evidence>
<dbReference type="HAMAP" id="MF_00233">
    <property type="entry name" value="LolB"/>
    <property type="match status" value="1"/>
</dbReference>
<comment type="subunit">
    <text evidence="3 13">Monomer.</text>
</comment>
<dbReference type="EMBL" id="PYMA01000019">
    <property type="protein sequence ID" value="PSW13959.1"/>
    <property type="molecule type" value="Genomic_DNA"/>
</dbReference>
<sequence>MPVTQPIAAPTSNTRKYRLLLPLLFTVLAGCATQAPQTSSTDWESHQAELEKLDSYQAKGKLGYKGSQRFGANLIWETQPNKDHLLLTSFLGSTLLKLDAAPNQVTLVNNEGKTFQGTDAQALIQQLTDINLPIEQMRDWLIGLPTAADTYQLNGEGRVGYLAKQIDDKLWQLDYNEYDYSVTPGLPKRMVLSTTGVSITLVINNWSIK</sequence>
<keyword evidence="11 13" id="KW-0998">Cell outer membrane</keyword>
<dbReference type="OrthoDB" id="9797618at2"/>
<keyword evidence="8 13" id="KW-0472">Membrane</keyword>
<evidence type="ECO:0000256" key="4">
    <source>
        <dbReference type="ARBA" id="ARBA00016202"/>
    </source>
</evidence>
<evidence type="ECO:0000313" key="15">
    <source>
        <dbReference type="EMBL" id="PSW13959.1"/>
    </source>
</evidence>
<dbReference type="SUPFAM" id="SSF89392">
    <property type="entry name" value="Prokaryotic lipoproteins and lipoprotein localization factors"/>
    <property type="match status" value="1"/>
</dbReference>
<evidence type="ECO:0000256" key="1">
    <source>
        <dbReference type="ARBA" id="ARBA00004459"/>
    </source>
</evidence>
<evidence type="ECO:0000256" key="6">
    <source>
        <dbReference type="ARBA" id="ARBA00022729"/>
    </source>
</evidence>
<evidence type="ECO:0000256" key="9">
    <source>
        <dbReference type="ARBA" id="ARBA00023139"/>
    </source>
</evidence>